<gene>
    <name evidence="1" type="ORF">MTY_1632</name>
</gene>
<dbReference type="AlphaFoldDB" id="A0A0S6UC29"/>
<dbReference type="EMBL" id="DF238840">
    <property type="protein sequence ID" value="GAF26293.1"/>
    <property type="molecule type" value="Genomic_DNA"/>
</dbReference>
<reference evidence="1" key="1">
    <citation type="journal article" date="2014" name="Gene">
        <title>Genome-guided analysis of transformation efficiency and carbon dioxide assimilation by Moorella thermoacetica Y72.</title>
        <authorList>
            <person name="Tsukahara K."/>
            <person name="Kita A."/>
            <person name="Nakashimada Y."/>
            <person name="Hoshino T."/>
            <person name="Murakami K."/>
        </authorList>
    </citation>
    <scope>NUCLEOTIDE SEQUENCE [LARGE SCALE GENOMIC DNA]</scope>
    <source>
        <strain evidence="1">Y72</strain>
    </source>
</reference>
<dbReference type="Proteomes" id="UP000063718">
    <property type="component" value="Unassembled WGS sequence"/>
</dbReference>
<protein>
    <submittedName>
        <fullName evidence="1">AMP-forming long-chain acyl-CoA synthetase</fullName>
    </submittedName>
</protein>
<proteinExistence type="predicted"/>
<organism evidence="1">
    <name type="scientific">Moorella thermoacetica Y72</name>
    <dbReference type="NCBI Taxonomy" id="1325331"/>
    <lineage>
        <taxon>Bacteria</taxon>
        <taxon>Bacillati</taxon>
        <taxon>Bacillota</taxon>
        <taxon>Clostridia</taxon>
        <taxon>Neomoorellales</taxon>
        <taxon>Neomoorellaceae</taxon>
        <taxon>Neomoorella</taxon>
    </lineage>
</organism>
<evidence type="ECO:0000313" key="1">
    <source>
        <dbReference type="EMBL" id="GAF26293.1"/>
    </source>
</evidence>
<name>A0A0S6UC29_NEOTH</name>
<sequence>MERLLSDAGFLLAGQEEIVTGLDGDRVEGLAFAHEVKNTGFKGFQQGRI</sequence>
<accession>A0A0S6UC29</accession>